<dbReference type="Proteomes" id="UP001153714">
    <property type="component" value="Chromosome 16"/>
</dbReference>
<dbReference type="InterPro" id="IPR038545">
    <property type="entry name" value="Znf_DBF_sf"/>
</dbReference>
<feature type="compositionally biased region" description="Basic residues" evidence="5">
    <location>
        <begin position="644"/>
        <end position="668"/>
    </location>
</feature>
<feature type="region of interest" description="Disordered" evidence="5">
    <location>
        <begin position="273"/>
        <end position="398"/>
    </location>
</feature>
<keyword evidence="2 4" id="KW-0863">Zinc-finger</keyword>
<reference evidence="7" key="1">
    <citation type="submission" date="2021-12" db="EMBL/GenBank/DDBJ databases">
        <authorList>
            <person name="King R."/>
        </authorList>
    </citation>
    <scope>NUCLEOTIDE SEQUENCE</scope>
</reference>
<feature type="region of interest" description="Disordered" evidence="5">
    <location>
        <begin position="639"/>
        <end position="766"/>
    </location>
</feature>
<feature type="compositionally biased region" description="Basic and acidic residues" evidence="5">
    <location>
        <begin position="386"/>
        <end position="398"/>
    </location>
</feature>
<accession>A0A9P0C9Z2</accession>
<feature type="compositionally biased region" description="Basic residues" evidence="5">
    <location>
        <begin position="337"/>
        <end position="353"/>
    </location>
</feature>
<feature type="compositionally biased region" description="Basic and acidic residues" evidence="5">
    <location>
        <begin position="701"/>
        <end position="711"/>
    </location>
</feature>
<feature type="region of interest" description="Disordered" evidence="5">
    <location>
        <begin position="483"/>
        <end position="503"/>
    </location>
</feature>
<feature type="domain" description="DBF4-type" evidence="6">
    <location>
        <begin position="92"/>
        <end position="141"/>
    </location>
</feature>
<evidence type="ECO:0000256" key="5">
    <source>
        <dbReference type="SAM" id="MobiDB-lite"/>
    </source>
</evidence>
<feature type="region of interest" description="Disordered" evidence="5">
    <location>
        <begin position="786"/>
        <end position="805"/>
    </location>
</feature>
<feature type="compositionally biased region" description="Low complexity" evidence="5">
    <location>
        <begin position="689"/>
        <end position="700"/>
    </location>
</feature>
<feature type="compositionally biased region" description="Basic and acidic residues" evidence="5">
    <location>
        <begin position="732"/>
        <end position="759"/>
    </location>
</feature>
<keyword evidence="1" id="KW-0479">Metal-binding</keyword>
<feature type="compositionally biased region" description="Basic and acidic residues" evidence="5">
    <location>
        <begin position="183"/>
        <end position="196"/>
    </location>
</feature>
<protein>
    <recommendedName>
        <fullName evidence="6">DBF4-type domain-containing protein</fullName>
    </recommendedName>
</protein>
<dbReference type="GO" id="GO:0008270">
    <property type="term" value="F:zinc ion binding"/>
    <property type="evidence" value="ECO:0007669"/>
    <property type="project" value="UniProtKB-KW"/>
</dbReference>
<feature type="region of interest" description="Disordered" evidence="5">
    <location>
        <begin position="159"/>
        <end position="199"/>
    </location>
</feature>
<dbReference type="PROSITE" id="PS51265">
    <property type="entry name" value="ZF_DBF4"/>
    <property type="match status" value="1"/>
</dbReference>
<dbReference type="SMART" id="SM00586">
    <property type="entry name" value="ZnF_DBF"/>
    <property type="match status" value="1"/>
</dbReference>
<evidence type="ECO:0000256" key="4">
    <source>
        <dbReference type="PROSITE-ProRule" id="PRU00600"/>
    </source>
</evidence>
<proteinExistence type="predicted"/>
<evidence type="ECO:0000256" key="3">
    <source>
        <dbReference type="ARBA" id="ARBA00022833"/>
    </source>
</evidence>
<dbReference type="GO" id="GO:0003676">
    <property type="term" value="F:nucleic acid binding"/>
    <property type="evidence" value="ECO:0007669"/>
    <property type="project" value="InterPro"/>
</dbReference>
<organism evidence="7 8">
    <name type="scientific">Diatraea saccharalis</name>
    <name type="common">sugarcane borer</name>
    <dbReference type="NCBI Taxonomy" id="40085"/>
    <lineage>
        <taxon>Eukaryota</taxon>
        <taxon>Metazoa</taxon>
        <taxon>Ecdysozoa</taxon>
        <taxon>Arthropoda</taxon>
        <taxon>Hexapoda</taxon>
        <taxon>Insecta</taxon>
        <taxon>Pterygota</taxon>
        <taxon>Neoptera</taxon>
        <taxon>Endopterygota</taxon>
        <taxon>Lepidoptera</taxon>
        <taxon>Glossata</taxon>
        <taxon>Ditrysia</taxon>
        <taxon>Pyraloidea</taxon>
        <taxon>Crambidae</taxon>
        <taxon>Crambinae</taxon>
        <taxon>Diatraea</taxon>
    </lineage>
</organism>
<evidence type="ECO:0000313" key="7">
    <source>
        <dbReference type="EMBL" id="CAH0751696.1"/>
    </source>
</evidence>
<dbReference type="EMBL" id="OU893347">
    <property type="protein sequence ID" value="CAH0751696.1"/>
    <property type="molecule type" value="Genomic_DNA"/>
</dbReference>
<keyword evidence="3" id="KW-0862">Zinc</keyword>
<evidence type="ECO:0000256" key="2">
    <source>
        <dbReference type="ARBA" id="ARBA00022771"/>
    </source>
</evidence>
<dbReference type="OrthoDB" id="21380at2759"/>
<feature type="region of interest" description="Disordered" evidence="5">
    <location>
        <begin position="68"/>
        <end position="92"/>
    </location>
</feature>
<feature type="region of interest" description="Disordered" evidence="5">
    <location>
        <begin position="548"/>
        <end position="571"/>
    </location>
</feature>
<sequence>MPCSNGWRPNQIRRHIRRHATTYNLPYSRVCRPVYKEFDEWPEIALEPDPPREKREKKESAVNPLVNLNLSNVPGPRMTRKSRPRIKEKEEKDQKAGFCEMCNTEYLDVALHRRSPHHVAFVRDHANFLALDSLIGAGADVATFLDRAAVNGERRSLRNVCNGDDSKRRSKRSQTPDSLLSDRSPRRNGLVDDERKHNTRCAKRTDAQQLEDRQYYKVVGVSTKLRSSGGFITKRKDSPLACNGTAPLVVKFRKVRRSELSVLSDEAEQFMFPKRASSTSSTSSDDEEEEEKVPRAKRKSPALPPPAPTPERRRLARPLALKEESSEEDSWPDDTRRRKRRPAPAAKRGRRAGPLRPPTEPRASAADPPALEAEPPLPSAVPAPKVEPEVSPLREEPVEKCMKWEDGKLKYTPAVEQLEFAFESVPASEPWFETFRRQDQDKVVVKNIPQYFELYNKAAPKLPYEIGQLPPLKPNCCPLSDLVPTKKDEKAGPSRAYGTRGMKKQRIRKRTAAILAMEAHPRKSPREHASTLAILGSAGLLNRRRHLDDAKSTASEDTVSDAPNAAKAEPVLTEAQEASERLQRFLSEVFEDAAEFDMSDDGIQGGAVIGTSTTAPDVSSLVSECEDCDIIRNEIRAGAAERSRGRRGKFKKKNRTGWPNKRKTKKGSRTASLESEPKPAEEPPDDDTTQSALSDDTSLSDADKTVVEKPAADPNGDALADESVQLGVKVLIQDEKEKPPEKEDKRRSRSSISEEEKELRKKKRALQGLLLQPVVRVARVDPAAARRLRSARAPAPASASAPARR</sequence>
<evidence type="ECO:0000259" key="6">
    <source>
        <dbReference type="PROSITE" id="PS51265"/>
    </source>
</evidence>
<feature type="compositionally biased region" description="Low complexity" evidence="5">
    <location>
        <begin position="363"/>
        <end position="374"/>
    </location>
</feature>
<reference evidence="7" key="2">
    <citation type="submission" date="2022-10" db="EMBL/GenBank/DDBJ databases">
        <authorList>
            <consortium name="ENA_rothamsted_submissions"/>
            <consortium name="culmorum"/>
            <person name="King R."/>
        </authorList>
    </citation>
    <scope>NUCLEOTIDE SEQUENCE</scope>
</reference>
<dbReference type="InterPro" id="IPR006572">
    <property type="entry name" value="Znf_DBF"/>
</dbReference>
<dbReference type="Gene3D" id="6.10.250.3410">
    <property type="entry name" value="DBF zinc finger"/>
    <property type="match status" value="1"/>
</dbReference>
<evidence type="ECO:0000313" key="8">
    <source>
        <dbReference type="Proteomes" id="UP001153714"/>
    </source>
</evidence>
<dbReference type="Pfam" id="PF07535">
    <property type="entry name" value="zf-DBF"/>
    <property type="match status" value="1"/>
</dbReference>
<name>A0A9P0C9Z2_9NEOP</name>
<evidence type="ECO:0000256" key="1">
    <source>
        <dbReference type="ARBA" id="ARBA00022723"/>
    </source>
</evidence>
<dbReference type="AlphaFoldDB" id="A0A9P0C9Z2"/>
<gene>
    <name evidence="7" type="ORF">DIATSA_LOCUS4874</name>
</gene>
<keyword evidence="8" id="KW-1185">Reference proteome</keyword>